<dbReference type="PANTHER" id="PTHR43649">
    <property type="entry name" value="ARABINOSE-BINDING PROTEIN-RELATED"/>
    <property type="match status" value="1"/>
</dbReference>
<dbReference type="AlphaFoldDB" id="A0A1M7HY87"/>
<dbReference type="SUPFAM" id="SSF53850">
    <property type="entry name" value="Periplasmic binding protein-like II"/>
    <property type="match status" value="1"/>
</dbReference>
<protein>
    <submittedName>
        <fullName evidence="2">Oligogalacturonide transport system substrate-binding protein</fullName>
    </submittedName>
</protein>
<proteinExistence type="predicted"/>
<dbReference type="PROSITE" id="PS51257">
    <property type="entry name" value="PROKAR_LIPOPROTEIN"/>
    <property type="match status" value="1"/>
</dbReference>
<evidence type="ECO:0000313" key="3">
    <source>
        <dbReference type="Proteomes" id="UP000184394"/>
    </source>
</evidence>
<dbReference type="EMBL" id="FRCT01000003">
    <property type="protein sequence ID" value="SHM33378.1"/>
    <property type="molecule type" value="Genomic_DNA"/>
</dbReference>
<evidence type="ECO:0000256" key="1">
    <source>
        <dbReference type="SAM" id="SignalP"/>
    </source>
</evidence>
<dbReference type="OrthoDB" id="9764112at2"/>
<keyword evidence="1" id="KW-0732">Signal</keyword>
<dbReference type="Gene3D" id="3.40.190.10">
    <property type="entry name" value="Periplasmic binding protein-like II"/>
    <property type="match status" value="2"/>
</dbReference>
<accession>A0A1M7HY87</accession>
<dbReference type="Proteomes" id="UP000184394">
    <property type="component" value="Unassembled WGS sequence"/>
</dbReference>
<dbReference type="InterPro" id="IPR050490">
    <property type="entry name" value="Bact_solute-bd_prot1"/>
</dbReference>
<sequence>MKKIFLFITALCCALSLSACSAKKERPVTKPDGTLDKCSLRFSWWGGDDRHEATLKAIDLWNKKHPDITITPEYGGWDGWSEKVNSQVKSGTEPDIMQINYDWLISLSPDGGGFYDLDELSSQLDLSQFDNEVLSFGKVGGKLNAVTVSVSGRSLFYNSQVFSKMGAEYPETWEDLIALGNSFGADGLYPLDLDIQSGGTAWYLAVVYVQQQTGRQFISVDGRLGFTVEDIKAALSFYRQLEESHVIRTVRTRTDEDGNAALYQSPEFIGGRVAGVLEWGSAVGKYESVLPEGVLEAGPLLTDEKGCSDGWLIKPSLLYAVSKHTKYPDEAAAFINFMLNDEECAEILGTTRGIPASKAAETALQKSGALKGLAKESDDILSSADTMTISPYMELPRMKEFYNTAIESVSYGTADADTAARQMFDSINNYLEKIRK</sequence>
<dbReference type="RefSeq" id="WP_072949328.1">
    <property type="nucleotide sequence ID" value="NZ_FRCT01000003.1"/>
</dbReference>
<dbReference type="PANTHER" id="PTHR43649:SF11">
    <property type="entry name" value="ABC TRANSPORTER SUBSTRATE-BINDING PROTEIN YESO-RELATED"/>
    <property type="match status" value="1"/>
</dbReference>
<name>A0A1M7HY87_RUMFL</name>
<dbReference type="InterPro" id="IPR006059">
    <property type="entry name" value="SBP"/>
</dbReference>
<evidence type="ECO:0000313" key="2">
    <source>
        <dbReference type="EMBL" id="SHM33378.1"/>
    </source>
</evidence>
<reference evidence="2 3" key="1">
    <citation type="submission" date="2016-11" db="EMBL/GenBank/DDBJ databases">
        <authorList>
            <person name="Jaros S."/>
            <person name="Januszkiewicz K."/>
            <person name="Wedrychowicz H."/>
        </authorList>
    </citation>
    <scope>NUCLEOTIDE SEQUENCE [LARGE SCALE GENOMIC DNA]</scope>
    <source>
        <strain evidence="2 3">Y1</strain>
    </source>
</reference>
<dbReference type="Pfam" id="PF01547">
    <property type="entry name" value="SBP_bac_1"/>
    <property type="match status" value="1"/>
</dbReference>
<feature type="chain" id="PRO_5038901649" evidence="1">
    <location>
        <begin position="22"/>
        <end position="436"/>
    </location>
</feature>
<organism evidence="2 3">
    <name type="scientific">Ruminococcus flavefaciens</name>
    <dbReference type="NCBI Taxonomy" id="1265"/>
    <lineage>
        <taxon>Bacteria</taxon>
        <taxon>Bacillati</taxon>
        <taxon>Bacillota</taxon>
        <taxon>Clostridia</taxon>
        <taxon>Eubacteriales</taxon>
        <taxon>Oscillospiraceae</taxon>
        <taxon>Ruminococcus</taxon>
    </lineage>
</organism>
<gene>
    <name evidence="2" type="ORF">SAMN04487860_103168</name>
</gene>
<feature type="signal peptide" evidence="1">
    <location>
        <begin position="1"/>
        <end position="21"/>
    </location>
</feature>